<dbReference type="STRING" id="457570.Nther_0589"/>
<keyword evidence="4 5" id="KW-0472">Membrane</keyword>
<evidence type="ECO:0000256" key="1">
    <source>
        <dbReference type="ARBA" id="ARBA00004141"/>
    </source>
</evidence>
<comment type="subcellular location">
    <subcellularLocation>
        <location evidence="1">Membrane</location>
        <topology evidence="1">Multi-pass membrane protein</topology>
    </subcellularLocation>
</comment>
<evidence type="ECO:0000259" key="6">
    <source>
        <dbReference type="Pfam" id="PF12698"/>
    </source>
</evidence>
<evidence type="ECO:0000256" key="2">
    <source>
        <dbReference type="ARBA" id="ARBA00022692"/>
    </source>
</evidence>
<evidence type="ECO:0000256" key="4">
    <source>
        <dbReference type="ARBA" id="ARBA00023136"/>
    </source>
</evidence>
<protein>
    <submittedName>
        <fullName evidence="7">ABC-2 type transporter</fullName>
    </submittedName>
</protein>
<reference evidence="7 8" key="1">
    <citation type="submission" date="2008-04" db="EMBL/GenBank/DDBJ databases">
        <title>Complete sequence of chromosome of Natranaerobius thermophilus JW/NM-WN-LF.</title>
        <authorList>
            <consortium name="US DOE Joint Genome Institute"/>
            <person name="Copeland A."/>
            <person name="Lucas S."/>
            <person name="Lapidus A."/>
            <person name="Glavina del Rio T."/>
            <person name="Dalin E."/>
            <person name="Tice H."/>
            <person name="Bruce D."/>
            <person name="Goodwin L."/>
            <person name="Pitluck S."/>
            <person name="Chertkov O."/>
            <person name="Brettin T."/>
            <person name="Detter J.C."/>
            <person name="Han C."/>
            <person name="Kuske C.R."/>
            <person name="Schmutz J."/>
            <person name="Larimer F."/>
            <person name="Land M."/>
            <person name="Hauser L."/>
            <person name="Kyrpides N."/>
            <person name="Lykidis A."/>
            <person name="Mesbah N.M."/>
            <person name="Wiegel J."/>
        </authorList>
    </citation>
    <scope>NUCLEOTIDE SEQUENCE [LARGE SCALE GENOMIC DNA]</scope>
    <source>
        <strain evidence="8">ATCC BAA-1301 / DSM 18059 / JW/NM-WN-LF</strain>
    </source>
</reference>
<keyword evidence="8" id="KW-1185">Reference proteome</keyword>
<dbReference type="Pfam" id="PF12698">
    <property type="entry name" value="ABC2_membrane_3"/>
    <property type="match status" value="1"/>
</dbReference>
<dbReference type="GO" id="GO:0043190">
    <property type="term" value="C:ATP-binding cassette (ABC) transporter complex"/>
    <property type="evidence" value="ECO:0007669"/>
    <property type="project" value="InterPro"/>
</dbReference>
<dbReference type="AlphaFoldDB" id="B2A6Q1"/>
<sequence length="222" mass="24866">MGLASLFPLTTLMFLNFFTDNPSSGQMAHIITGNMMFALVITGLNVVAQNISQQKHQGHFTFYASLPISKINFILANLARGAMTSLPSFCILFVIGRLVYDVDFYMTWALFPATFLIIMSVVGIGAYIGFWSPNQQLTSMLVQALMMLISFLTPVMVRIEDLPSLLQLISRLLPTTYAAETLRILLISGLTQEVLFNAAILLVFTCCFYILILNNLDWRIEE</sequence>
<feature type="transmembrane region" description="Helical" evidence="5">
    <location>
        <begin position="29"/>
        <end position="48"/>
    </location>
</feature>
<evidence type="ECO:0000256" key="5">
    <source>
        <dbReference type="SAM" id="Phobius"/>
    </source>
</evidence>
<evidence type="ECO:0000256" key="3">
    <source>
        <dbReference type="ARBA" id="ARBA00022989"/>
    </source>
</evidence>
<feature type="domain" description="ABC-2 type transporter transmembrane" evidence="6">
    <location>
        <begin position="20"/>
        <end position="213"/>
    </location>
</feature>
<dbReference type="KEGG" id="nth:Nther_0589"/>
<dbReference type="Proteomes" id="UP000001683">
    <property type="component" value="Chromosome"/>
</dbReference>
<dbReference type="eggNOG" id="COG0842">
    <property type="taxonomic scope" value="Bacteria"/>
</dbReference>
<accession>B2A6Q1</accession>
<reference evidence="7 8" key="2">
    <citation type="journal article" date="2011" name="J. Bacteriol.">
        <title>Complete genome sequence of the anaerobic, halophilic alkalithermophile Natranaerobius thermophilus JW/NM-WN-LF.</title>
        <authorList>
            <person name="Zhao B."/>
            <person name="Mesbah N.M."/>
            <person name="Dalin E."/>
            <person name="Goodwin L."/>
            <person name="Nolan M."/>
            <person name="Pitluck S."/>
            <person name="Chertkov O."/>
            <person name="Brettin T.S."/>
            <person name="Han J."/>
            <person name="Larimer F.W."/>
            <person name="Land M.L."/>
            <person name="Hauser L."/>
            <person name="Kyrpides N."/>
            <person name="Wiegel J."/>
        </authorList>
    </citation>
    <scope>NUCLEOTIDE SEQUENCE [LARGE SCALE GENOMIC DNA]</scope>
    <source>
        <strain evidence="8">ATCC BAA-1301 / DSM 18059 / JW/NM-WN-LF</strain>
    </source>
</reference>
<dbReference type="EMBL" id="CP001034">
    <property type="protein sequence ID" value="ACB84184.1"/>
    <property type="molecule type" value="Genomic_DNA"/>
</dbReference>
<gene>
    <name evidence="7" type="ordered locus">Nther_0589</name>
</gene>
<organism evidence="7 8">
    <name type="scientific">Natranaerobius thermophilus (strain ATCC BAA-1301 / DSM 18059 / JW/NM-WN-LF)</name>
    <dbReference type="NCBI Taxonomy" id="457570"/>
    <lineage>
        <taxon>Bacteria</taxon>
        <taxon>Bacillati</taxon>
        <taxon>Bacillota</taxon>
        <taxon>Clostridia</taxon>
        <taxon>Natranaerobiales</taxon>
        <taxon>Natranaerobiaceae</taxon>
        <taxon>Natranaerobius</taxon>
    </lineage>
</organism>
<dbReference type="HOGENOM" id="CLU_094558_0_0_9"/>
<keyword evidence="2 5" id="KW-0812">Transmembrane</keyword>
<dbReference type="PIRSF" id="PIRSF006648">
    <property type="entry name" value="DrrB"/>
    <property type="match status" value="1"/>
</dbReference>
<proteinExistence type="predicted"/>
<dbReference type="InterPro" id="IPR000412">
    <property type="entry name" value="ABC_2_transport"/>
</dbReference>
<dbReference type="InterPro" id="IPR051784">
    <property type="entry name" value="Nod_factor_ABC_transporter"/>
</dbReference>
<keyword evidence="3 5" id="KW-1133">Transmembrane helix</keyword>
<dbReference type="InterPro" id="IPR013525">
    <property type="entry name" value="ABC2_TM"/>
</dbReference>
<feature type="transmembrane region" description="Helical" evidence="5">
    <location>
        <begin position="137"/>
        <end position="157"/>
    </location>
</feature>
<feature type="transmembrane region" description="Helical" evidence="5">
    <location>
        <begin position="106"/>
        <end position="130"/>
    </location>
</feature>
<dbReference type="PANTHER" id="PTHR43229:SF2">
    <property type="entry name" value="NODULATION PROTEIN J"/>
    <property type="match status" value="1"/>
</dbReference>
<dbReference type="GO" id="GO:0140359">
    <property type="term" value="F:ABC-type transporter activity"/>
    <property type="evidence" value="ECO:0007669"/>
    <property type="project" value="InterPro"/>
</dbReference>
<feature type="transmembrane region" description="Helical" evidence="5">
    <location>
        <begin position="78"/>
        <end position="100"/>
    </location>
</feature>
<name>B2A6Q1_NATTJ</name>
<evidence type="ECO:0000313" key="7">
    <source>
        <dbReference type="EMBL" id="ACB84184.1"/>
    </source>
</evidence>
<evidence type="ECO:0000313" key="8">
    <source>
        <dbReference type="Proteomes" id="UP000001683"/>
    </source>
</evidence>
<feature type="transmembrane region" description="Helical" evidence="5">
    <location>
        <begin position="194"/>
        <end position="213"/>
    </location>
</feature>
<dbReference type="PANTHER" id="PTHR43229">
    <property type="entry name" value="NODULATION PROTEIN J"/>
    <property type="match status" value="1"/>
</dbReference>
<dbReference type="InParanoid" id="B2A6Q1"/>